<proteinExistence type="evidence at transcript level"/>
<evidence type="ECO:0000313" key="2">
    <source>
        <dbReference type="EMBL" id="ACM40873.1"/>
    </source>
</evidence>
<protein>
    <submittedName>
        <fullName evidence="2">Putative salivary protease inhibitor</fullName>
    </submittedName>
</protein>
<evidence type="ECO:0000256" key="1">
    <source>
        <dbReference type="SAM" id="SignalP"/>
    </source>
</evidence>
<feature type="signal peptide" evidence="1">
    <location>
        <begin position="1"/>
        <end position="21"/>
    </location>
</feature>
<feature type="chain" id="PRO_5002891109" evidence="1">
    <location>
        <begin position="22"/>
        <end position="201"/>
    </location>
</feature>
<name>B9URH6_CULNU</name>
<dbReference type="SUPFAM" id="SSF57362">
    <property type="entry name" value="BPTI-like"/>
    <property type="match status" value="2"/>
</dbReference>
<dbReference type="InterPro" id="IPR036880">
    <property type="entry name" value="Kunitz_BPTI_sf"/>
</dbReference>
<dbReference type="Gene3D" id="4.10.410.10">
    <property type="entry name" value="Pancreatic trypsin inhibitor Kunitz domain"/>
    <property type="match status" value="1"/>
</dbReference>
<organism evidence="2">
    <name type="scientific">Culicoides nubeculosus</name>
    <name type="common">Biting midge</name>
    <dbReference type="NCBI Taxonomy" id="144565"/>
    <lineage>
        <taxon>Eukaryota</taxon>
        <taxon>Metazoa</taxon>
        <taxon>Ecdysozoa</taxon>
        <taxon>Arthropoda</taxon>
        <taxon>Hexapoda</taxon>
        <taxon>Insecta</taxon>
        <taxon>Pterygota</taxon>
        <taxon>Neoptera</taxon>
        <taxon>Endopterygota</taxon>
        <taxon>Diptera</taxon>
        <taxon>Nematocera</taxon>
        <taxon>Chironomoidea</taxon>
        <taxon>Ceratopogonidae</taxon>
        <taxon>Ceratopogoninae</taxon>
        <taxon>Culicoides</taxon>
        <taxon>Monoculicoides</taxon>
    </lineage>
</organism>
<dbReference type="GO" id="GO:0004867">
    <property type="term" value="F:serine-type endopeptidase inhibitor activity"/>
    <property type="evidence" value="ECO:0007669"/>
    <property type="project" value="InterPro"/>
</dbReference>
<keyword evidence="1" id="KW-0732">Signal</keyword>
<accession>B9URH6</accession>
<dbReference type="EMBL" id="EU978884">
    <property type="protein sequence ID" value="ACM40873.1"/>
    <property type="molecule type" value="mRNA"/>
</dbReference>
<dbReference type="AlphaFoldDB" id="B9URH6"/>
<sequence>MLKLIFNSGILLLAIIQAGNCTKKTDQSLPPECTTIKVKDKSSSCVKGGGFRYNVQTTTCFYSTIKDFCPGKNGFTTMEQCVYKCWDYTKMDEREKIEKNKDVCIKKINEDEMEAPIPIPGVGAFKDNRCREPNGKGLEVGTKPTKNPAYKYDKDKNVCVPVKTNVCMGRNRFSLQDECIHICVWNKGSGRFRHNVRAGKA</sequence>
<reference evidence="2" key="1">
    <citation type="journal article" date="2009" name="Insect Mol. Biol.">
        <title>Identification and isolation of cDNA clones encoding the abundant secreted proteins in the saliva proteome of Culicoides nubeculosus.</title>
        <authorList>
            <person name="Russell C.L."/>
            <person name="Heesom K.J."/>
            <person name="Arthur C.J."/>
            <person name="Helps C.R."/>
            <person name="Mellor P.S."/>
            <person name="Day M.J."/>
            <person name="Torsteinsdottir S."/>
            <person name="Bjoernsdottir T.S."/>
            <person name="Wilson A.D."/>
        </authorList>
    </citation>
    <scope>NUCLEOTIDE SEQUENCE</scope>
    <source>
        <tissue evidence="2">Salivary gland</tissue>
    </source>
</reference>